<feature type="site" description="Transition state stabilizer" evidence="7">
    <location>
        <position position="133"/>
    </location>
</feature>
<dbReference type="CDD" id="cd00554">
    <property type="entry name" value="MECDP_synthase"/>
    <property type="match status" value="1"/>
</dbReference>
<feature type="binding site" evidence="7">
    <location>
        <position position="139"/>
    </location>
    <ligand>
        <name>4-CDP-2-C-methyl-D-erythritol 2-phosphate</name>
        <dbReference type="ChEBI" id="CHEBI:57919"/>
    </ligand>
</feature>
<feature type="site" description="Transition state stabilizer" evidence="7">
    <location>
        <position position="34"/>
    </location>
</feature>
<dbReference type="AlphaFoldDB" id="A0A179D8Y0"/>
<evidence type="ECO:0000256" key="5">
    <source>
        <dbReference type="ARBA" id="ARBA00023229"/>
    </source>
</evidence>
<comment type="cofactor">
    <cofactor evidence="7">
        <name>a divalent metal cation</name>
        <dbReference type="ChEBI" id="CHEBI:60240"/>
    </cofactor>
    <text evidence="7">Binds 1 divalent metal cation per subunit.</text>
</comment>
<dbReference type="Pfam" id="PF02542">
    <property type="entry name" value="YgbB"/>
    <property type="match status" value="1"/>
</dbReference>
<accession>A0A179D8Y0</accession>
<dbReference type="GO" id="GO:0016114">
    <property type="term" value="P:terpenoid biosynthetic process"/>
    <property type="evidence" value="ECO:0007669"/>
    <property type="project" value="InterPro"/>
</dbReference>
<keyword evidence="4 7" id="KW-0479">Metal-binding</keyword>
<dbReference type="RefSeq" id="WP_068668774.1">
    <property type="nucleotide sequence ID" value="NZ_LWLG01000001.1"/>
</dbReference>
<dbReference type="UniPathway" id="UPA00056">
    <property type="reaction ID" value="UER00095"/>
</dbReference>
<evidence type="ECO:0000259" key="9">
    <source>
        <dbReference type="Pfam" id="PF02542"/>
    </source>
</evidence>
<evidence type="ECO:0000256" key="1">
    <source>
        <dbReference type="ARBA" id="ARBA00000200"/>
    </source>
</evidence>
<comment type="similarity">
    <text evidence="7 8">Belongs to the IspF family.</text>
</comment>
<dbReference type="Gene3D" id="3.30.1330.50">
    <property type="entry name" value="2-C-methyl-D-erythritol 2,4-cyclodiphosphate synthase"/>
    <property type="match status" value="1"/>
</dbReference>
<organism evidence="10 11">
    <name type="scientific">Thermosulfurimonas dismutans</name>
    <dbReference type="NCBI Taxonomy" id="999894"/>
    <lineage>
        <taxon>Bacteria</taxon>
        <taxon>Pseudomonadati</taxon>
        <taxon>Thermodesulfobacteriota</taxon>
        <taxon>Thermodesulfobacteria</taxon>
        <taxon>Thermodesulfobacteriales</taxon>
        <taxon>Thermodesulfobacteriaceae</taxon>
        <taxon>Thermosulfurimonas</taxon>
    </lineage>
</organism>
<dbReference type="InterPro" id="IPR003526">
    <property type="entry name" value="MECDP_synthase"/>
</dbReference>
<dbReference type="HAMAP" id="MF_00107">
    <property type="entry name" value="IspF"/>
    <property type="match status" value="1"/>
</dbReference>
<protein>
    <recommendedName>
        <fullName evidence="3 7">2-C-methyl-D-erythritol 2,4-cyclodiphosphate synthase</fullName>
        <shortName evidence="7">MECDP-synthase</shortName>
        <shortName evidence="7">MECPP-synthase</shortName>
        <shortName evidence="7">MECPS</shortName>
        <ecNumber evidence="3 7">4.6.1.12</ecNumber>
    </recommendedName>
</protein>
<feature type="binding site" evidence="7">
    <location>
        <position position="42"/>
    </location>
    <ligand>
        <name>a divalent metal cation</name>
        <dbReference type="ChEBI" id="CHEBI:60240"/>
    </ligand>
</feature>
<evidence type="ECO:0000256" key="6">
    <source>
        <dbReference type="ARBA" id="ARBA00023239"/>
    </source>
</evidence>
<dbReference type="PROSITE" id="PS01350">
    <property type="entry name" value="ISPF"/>
    <property type="match status" value="1"/>
</dbReference>
<evidence type="ECO:0000313" key="10">
    <source>
        <dbReference type="EMBL" id="OAQ21902.1"/>
    </source>
</evidence>
<evidence type="ECO:0000256" key="2">
    <source>
        <dbReference type="ARBA" id="ARBA00004709"/>
    </source>
</evidence>
<feature type="domain" description="2-C-methyl-D-erythritol 2,4-cyclodiphosphate synthase" evidence="9">
    <location>
        <begin position="1"/>
        <end position="153"/>
    </location>
</feature>
<keyword evidence="6 7" id="KW-0456">Lyase</keyword>
<comment type="caution">
    <text evidence="10">The sequence shown here is derived from an EMBL/GenBank/DDBJ whole genome shotgun (WGS) entry which is preliminary data.</text>
</comment>
<dbReference type="InterPro" id="IPR036571">
    <property type="entry name" value="MECDP_synthase_sf"/>
</dbReference>
<dbReference type="GO" id="GO:0008685">
    <property type="term" value="F:2-C-methyl-D-erythritol 2,4-cyclodiphosphate synthase activity"/>
    <property type="evidence" value="ECO:0007669"/>
    <property type="project" value="UniProtKB-UniRule"/>
</dbReference>
<feature type="binding site" evidence="7">
    <location>
        <begin position="8"/>
        <end position="10"/>
    </location>
    <ligand>
        <name>4-CDP-2-C-methyl-D-erythritol 2-phosphate</name>
        <dbReference type="ChEBI" id="CHEBI:57919"/>
    </ligand>
</feature>
<feature type="binding site" evidence="7">
    <location>
        <position position="8"/>
    </location>
    <ligand>
        <name>a divalent metal cation</name>
        <dbReference type="ChEBI" id="CHEBI:60240"/>
    </ligand>
</feature>
<reference evidence="10 11" key="1">
    <citation type="submission" date="2016-04" db="EMBL/GenBank/DDBJ databases">
        <title>Genome analysis of Thermosulfurimonas dismutans, the first thermophilic sulfur-disproportionating bacterium of the phylum Thermodesulfobacteria.</title>
        <authorList>
            <person name="Mardanov A.V."/>
            <person name="Beletsky A.V."/>
            <person name="Kadnikov V.V."/>
            <person name="Slobodkin A.I."/>
            <person name="Ravin N.V."/>
        </authorList>
    </citation>
    <scope>NUCLEOTIDE SEQUENCE [LARGE SCALE GENOMIC DNA]</scope>
    <source>
        <strain evidence="10 11">S95</strain>
    </source>
</reference>
<dbReference type="PANTHER" id="PTHR43181">
    <property type="entry name" value="2-C-METHYL-D-ERYTHRITOL 2,4-CYCLODIPHOSPHATE SYNTHASE, CHLOROPLASTIC"/>
    <property type="match status" value="1"/>
</dbReference>
<feature type="binding site" evidence="7">
    <location>
        <begin position="56"/>
        <end position="58"/>
    </location>
    <ligand>
        <name>4-CDP-2-C-methyl-D-erythritol 2-phosphate</name>
        <dbReference type="ChEBI" id="CHEBI:57919"/>
    </ligand>
</feature>
<feature type="binding site" evidence="7">
    <location>
        <position position="10"/>
    </location>
    <ligand>
        <name>a divalent metal cation</name>
        <dbReference type="ChEBI" id="CHEBI:60240"/>
    </ligand>
</feature>
<dbReference type="OrthoDB" id="9804336at2"/>
<comment type="caution">
    <text evidence="7">Lacks conserved residue(s) required for the propagation of feature annotation.</text>
</comment>
<comment type="catalytic activity">
    <reaction evidence="1 7 8">
        <text>4-CDP-2-C-methyl-D-erythritol 2-phosphate = 2-C-methyl-D-erythritol 2,4-cyclic diphosphate + CMP</text>
        <dbReference type="Rhea" id="RHEA:23864"/>
        <dbReference type="ChEBI" id="CHEBI:57919"/>
        <dbReference type="ChEBI" id="CHEBI:58483"/>
        <dbReference type="ChEBI" id="CHEBI:60377"/>
        <dbReference type="EC" id="4.6.1.12"/>
    </reaction>
</comment>
<dbReference type="EC" id="4.6.1.12" evidence="3 7"/>
<dbReference type="GO" id="GO:0046872">
    <property type="term" value="F:metal ion binding"/>
    <property type="evidence" value="ECO:0007669"/>
    <property type="project" value="UniProtKB-KW"/>
</dbReference>
<comment type="subunit">
    <text evidence="7">Homotrimer.</text>
</comment>
<comment type="function">
    <text evidence="7">Involved in the biosynthesis of isopentenyl diphosphate (IPP) and dimethylallyl diphosphate (DMAPP), two major building blocks of isoprenoid compounds. Catalyzes the conversion of 4-diphosphocytidyl-2-C-methyl-D-erythritol 2-phosphate (CDP-ME2P) to 2-C-methyl-D-erythritol 2,4-cyclodiphosphate (ME-CPP) with a corresponding release of cytidine 5-monophosphate (CMP).</text>
</comment>
<proteinExistence type="inferred from homology"/>
<evidence type="ECO:0000256" key="7">
    <source>
        <dbReference type="HAMAP-Rule" id="MF_00107"/>
    </source>
</evidence>
<evidence type="ECO:0000256" key="4">
    <source>
        <dbReference type="ARBA" id="ARBA00022723"/>
    </source>
</evidence>
<evidence type="ECO:0000256" key="3">
    <source>
        <dbReference type="ARBA" id="ARBA00012579"/>
    </source>
</evidence>
<feature type="binding site" evidence="7">
    <location>
        <begin position="34"/>
        <end position="35"/>
    </location>
    <ligand>
        <name>4-CDP-2-C-methyl-D-erythritol 2-phosphate</name>
        <dbReference type="ChEBI" id="CHEBI:57919"/>
    </ligand>
</feature>
<comment type="pathway">
    <text evidence="2 7">Isoprenoid biosynthesis; isopentenyl diphosphate biosynthesis via DXP pathway; isopentenyl diphosphate from 1-deoxy-D-xylulose 5-phosphate: step 4/6.</text>
</comment>
<dbReference type="Proteomes" id="UP000078390">
    <property type="component" value="Unassembled WGS sequence"/>
</dbReference>
<dbReference type="STRING" id="999894.TDIS_0420"/>
<evidence type="ECO:0000313" key="11">
    <source>
        <dbReference type="Proteomes" id="UP000078390"/>
    </source>
</evidence>
<keyword evidence="11" id="KW-1185">Reference proteome</keyword>
<gene>
    <name evidence="7" type="primary">ispF</name>
    <name evidence="10" type="ORF">TDIS_0420</name>
</gene>
<dbReference type="EMBL" id="LWLG01000001">
    <property type="protein sequence ID" value="OAQ21902.1"/>
    <property type="molecule type" value="Genomic_DNA"/>
</dbReference>
<sequence length="159" mass="17335">MRVGIGFDLHRFTKDRRLILCGVEIPYEKGLLGHSDADAALHALTDAILGAAGLPDIGILFPDDDPRFKGAASKIFLKEALRLIGEKGLYVYQVDLVLVLDQPKIAPYREAMQANLSRWLKIPRDRVGLKAKTTEGLGFWGGEAVAAWATAVLKDGSHA</sequence>
<dbReference type="NCBIfam" id="TIGR00151">
    <property type="entry name" value="ispF"/>
    <property type="match status" value="1"/>
</dbReference>
<keyword evidence="5 7" id="KW-0414">Isoprene biosynthesis</keyword>
<dbReference type="SUPFAM" id="SSF69765">
    <property type="entry name" value="IpsF-like"/>
    <property type="match status" value="1"/>
</dbReference>
<dbReference type="GO" id="GO:0019288">
    <property type="term" value="P:isopentenyl diphosphate biosynthetic process, methylerythritol 4-phosphate pathway"/>
    <property type="evidence" value="ECO:0007669"/>
    <property type="project" value="UniProtKB-UniRule"/>
</dbReference>
<feature type="binding site" evidence="7">
    <location>
        <begin position="61"/>
        <end position="65"/>
    </location>
    <ligand>
        <name>4-CDP-2-C-methyl-D-erythritol 2-phosphate</name>
        <dbReference type="ChEBI" id="CHEBI:57919"/>
    </ligand>
</feature>
<dbReference type="PATRIC" id="fig|999894.6.peg.420"/>
<evidence type="ECO:0000256" key="8">
    <source>
        <dbReference type="RuleBase" id="RU004395"/>
    </source>
</evidence>
<dbReference type="InterPro" id="IPR020555">
    <property type="entry name" value="MECDP_synthase_CS"/>
</dbReference>
<dbReference type="PANTHER" id="PTHR43181:SF1">
    <property type="entry name" value="2-C-METHYL-D-ERYTHRITOL 2,4-CYCLODIPHOSPHATE SYNTHASE, CHLOROPLASTIC"/>
    <property type="match status" value="1"/>
</dbReference>
<name>A0A179D8Y0_9BACT</name>